<sequence length="76" mass="8469">MQATYTNLSTKETRTFDASTATSTPPIDTSPDAICLPKEGDNLYDLRMTAHSIQHQLNTYFTNVMAEEKLAKTAEK</sequence>
<gene>
    <name evidence="2" type="ORF">DASB73_032700</name>
</gene>
<evidence type="ECO:0000256" key="1">
    <source>
        <dbReference type="SAM" id="MobiDB-lite"/>
    </source>
</evidence>
<evidence type="ECO:0000313" key="2">
    <source>
        <dbReference type="EMBL" id="GMM52307.1"/>
    </source>
</evidence>
<reference evidence="2 3" key="1">
    <citation type="journal article" date="2023" name="Elife">
        <title>Identification of key yeast species and microbe-microbe interactions impacting larval growth of Drosophila in the wild.</title>
        <authorList>
            <person name="Mure A."/>
            <person name="Sugiura Y."/>
            <person name="Maeda R."/>
            <person name="Honda K."/>
            <person name="Sakurai N."/>
            <person name="Takahashi Y."/>
            <person name="Watada M."/>
            <person name="Katoh T."/>
            <person name="Gotoh A."/>
            <person name="Gotoh Y."/>
            <person name="Taniguchi I."/>
            <person name="Nakamura K."/>
            <person name="Hayashi T."/>
            <person name="Katayama T."/>
            <person name="Uemura T."/>
            <person name="Hattori Y."/>
        </authorList>
    </citation>
    <scope>NUCLEOTIDE SEQUENCE [LARGE SCALE GENOMIC DNA]</scope>
    <source>
        <strain evidence="2 3">SB-73</strain>
    </source>
</reference>
<protein>
    <recommendedName>
        <fullName evidence="4">EKC/KEOPS complex subunit GON7</fullName>
    </recommendedName>
</protein>
<evidence type="ECO:0008006" key="4">
    <source>
        <dbReference type="Google" id="ProtNLM"/>
    </source>
</evidence>
<organism evidence="2 3">
    <name type="scientific">Starmerella bacillaris</name>
    <name type="common">Yeast</name>
    <name type="synonym">Candida zemplinina</name>
    <dbReference type="NCBI Taxonomy" id="1247836"/>
    <lineage>
        <taxon>Eukaryota</taxon>
        <taxon>Fungi</taxon>
        <taxon>Dikarya</taxon>
        <taxon>Ascomycota</taxon>
        <taxon>Saccharomycotina</taxon>
        <taxon>Dipodascomycetes</taxon>
        <taxon>Dipodascales</taxon>
        <taxon>Trichomonascaceae</taxon>
        <taxon>Starmerella</taxon>
    </lineage>
</organism>
<dbReference type="AlphaFoldDB" id="A0AAV5RM27"/>
<evidence type="ECO:0000313" key="3">
    <source>
        <dbReference type="Proteomes" id="UP001362899"/>
    </source>
</evidence>
<accession>A0AAV5RM27</accession>
<keyword evidence="3" id="KW-1185">Reference proteome</keyword>
<feature type="compositionally biased region" description="Polar residues" evidence="1">
    <location>
        <begin position="1"/>
        <end position="27"/>
    </location>
</feature>
<proteinExistence type="predicted"/>
<feature type="region of interest" description="Disordered" evidence="1">
    <location>
        <begin position="1"/>
        <end position="34"/>
    </location>
</feature>
<name>A0AAV5RM27_STABA</name>
<dbReference type="EMBL" id="BTGC01000008">
    <property type="protein sequence ID" value="GMM52307.1"/>
    <property type="molecule type" value="Genomic_DNA"/>
</dbReference>
<dbReference type="Proteomes" id="UP001362899">
    <property type="component" value="Unassembled WGS sequence"/>
</dbReference>
<comment type="caution">
    <text evidence="2">The sequence shown here is derived from an EMBL/GenBank/DDBJ whole genome shotgun (WGS) entry which is preliminary data.</text>
</comment>